<sequence length="252" mass="27744">MQATLDPPRPAAEAPASESVRLVEELALRARAGDSDALAELVTRLEGVVKLATRGYWLMAGGDREDLMQEARLGLIRAVSTWKPERRRFLSFAFFCVRRQVAASLRDHGRRKHRLLTDALTASLDAEATLPAGAGKPRLGRVADPDAGDPENSLLEEETRAAVHTFLGDLRGRLTDLEWQAAWLVLGEGWSYKAAARALGRRTKAVDNAVQRARRKAWTRATAMAADSRWNHVVQELPLGALSRAEIAHRTG</sequence>
<dbReference type="GO" id="GO:0003677">
    <property type="term" value="F:DNA binding"/>
    <property type="evidence" value="ECO:0007669"/>
    <property type="project" value="UniProtKB-KW"/>
</dbReference>
<dbReference type="Proteomes" id="UP001163687">
    <property type="component" value="Chromosome"/>
</dbReference>
<protein>
    <recommendedName>
        <fullName evidence="6">RNA polymerase sigma-70 region 2 domain-containing protein</fullName>
    </recommendedName>
</protein>
<feature type="region of interest" description="Disordered" evidence="5">
    <location>
        <begin position="131"/>
        <end position="153"/>
    </location>
</feature>
<dbReference type="AlphaFoldDB" id="A0AA35CMU7"/>
<evidence type="ECO:0000256" key="1">
    <source>
        <dbReference type="ARBA" id="ARBA00023015"/>
    </source>
</evidence>
<feature type="domain" description="RNA polymerase sigma-70 region 2" evidence="6">
    <location>
        <begin position="56"/>
        <end position="111"/>
    </location>
</feature>
<evidence type="ECO:0000313" key="7">
    <source>
        <dbReference type="EMBL" id="BDG61273.1"/>
    </source>
</evidence>
<dbReference type="InterPro" id="IPR014284">
    <property type="entry name" value="RNA_pol_sigma-70_dom"/>
</dbReference>
<dbReference type="RefSeq" id="WP_264841932.1">
    <property type="nucleotide sequence ID" value="NZ_AP025628.1"/>
</dbReference>
<evidence type="ECO:0000256" key="5">
    <source>
        <dbReference type="SAM" id="MobiDB-lite"/>
    </source>
</evidence>
<dbReference type="NCBIfam" id="TIGR02937">
    <property type="entry name" value="sigma70-ECF"/>
    <property type="match status" value="1"/>
</dbReference>
<dbReference type="SUPFAM" id="SSF88659">
    <property type="entry name" value="Sigma3 and sigma4 domains of RNA polymerase sigma factors"/>
    <property type="match status" value="1"/>
</dbReference>
<dbReference type="Gene3D" id="1.10.10.10">
    <property type="entry name" value="Winged helix-like DNA-binding domain superfamily/Winged helix DNA-binding domain"/>
    <property type="match status" value="1"/>
</dbReference>
<reference evidence="7" key="1">
    <citation type="submission" date="2022-03" db="EMBL/GenBank/DDBJ databases">
        <title>Complete genome sequence of Caldinitratiruptor microaerophilus.</title>
        <authorList>
            <person name="Mukaiyama R."/>
            <person name="Nishiyama T."/>
            <person name="Ueda K."/>
        </authorList>
    </citation>
    <scope>NUCLEOTIDE SEQUENCE</scope>
    <source>
        <strain evidence="7">JCM 16183</strain>
    </source>
</reference>
<dbReference type="PANTHER" id="PTHR30385:SF1">
    <property type="entry name" value="RNA POLYMERASE SIGMA-H FACTOR"/>
    <property type="match status" value="1"/>
</dbReference>
<keyword evidence="3" id="KW-0238">DNA-binding</keyword>
<evidence type="ECO:0000259" key="6">
    <source>
        <dbReference type="Pfam" id="PF04542"/>
    </source>
</evidence>
<dbReference type="PANTHER" id="PTHR30385">
    <property type="entry name" value="SIGMA FACTOR F FLAGELLAR"/>
    <property type="match status" value="1"/>
</dbReference>
<proteinExistence type="predicted"/>
<dbReference type="Gene3D" id="1.10.1740.10">
    <property type="match status" value="1"/>
</dbReference>
<dbReference type="InterPro" id="IPR013325">
    <property type="entry name" value="RNA_pol_sigma_r2"/>
</dbReference>
<organism evidence="7 8">
    <name type="scientific">Caldinitratiruptor microaerophilus</name>
    <dbReference type="NCBI Taxonomy" id="671077"/>
    <lineage>
        <taxon>Bacteria</taxon>
        <taxon>Bacillati</taxon>
        <taxon>Bacillota</taxon>
        <taxon>Clostridia</taxon>
        <taxon>Eubacteriales</taxon>
        <taxon>Symbiobacteriaceae</taxon>
        <taxon>Caldinitratiruptor</taxon>
    </lineage>
</organism>
<dbReference type="KEGG" id="cmic:caldi_23630"/>
<dbReference type="InterPro" id="IPR036388">
    <property type="entry name" value="WH-like_DNA-bd_sf"/>
</dbReference>
<dbReference type="GO" id="GO:0006352">
    <property type="term" value="P:DNA-templated transcription initiation"/>
    <property type="evidence" value="ECO:0007669"/>
    <property type="project" value="InterPro"/>
</dbReference>
<dbReference type="InterPro" id="IPR013324">
    <property type="entry name" value="RNA_pol_sigma_r3/r4-like"/>
</dbReference>
<evidence type="ECO:0000256" key="3">
    <source>
        <dbReference type="ARBA" id="ARBA00023125"/>
    </source>
</evidence>
<name>A0AA35CMU7_9FIRM</name>
<accession>A0AA35CMU7</accession>
<dbReference type="InterPro" id="IPR007627">
    <property type="entry name" value="RNA_pol_sigma70_r2"/>
</dbReference>
<keyword evidence="8" id="KW-1185">Reference proteome</keyword>
<dbReference type="Pfam" id="PF04542">
    <property type="entry name" value="Sigma70_r2"/>
    <property type="match status" value="1"/>
</dbReference>
<gene>
    <name evidence="7" type="ORF">caldi_23630</name>
</gene>
<dbReference type="EMBL" id="AP025628">
    <property type="protein sequence ID" value="BDG61273.1"/>
    <property type="molecule type" value="Genomic_DNA"/>
</dbReference>
<keyword evidence="4" id="KW-0804">Transcription</keyword>
<evidence type="ECO:0000256" key="2">
    <source>
        <dbReference type="ARBA" id="ARBA00023082"/>
    </source>
</evidence>
<evidence type="ECO:0000256" key="4">
    <source>
        <dbReference type="ARBA" id="ARBA00023163"/>
    </source>
</evidence>
<dbReference type="SUPFAM" id="SSF88946">
    <property type="entry name" value="Sigma2 domain of RNA polymerase sigma factors"/>
    <property type="match status" value="1"/>
</dbReference>
<keyword evidence="2" id="KW-0731">Sigma factor</keyword>
<dbReference type="GO" id="GO:0016987">
    <property type="term" value="F:sigma factor activity"/>
    <property type="evidence" value="ECO:0007669"/>
    <property type="project" value="UniProtKB-KW"/>
</dbReference>
<evidence type="ECO:0000313" key="8">
    <source>
        <dbReference type="Proteomes" id="UP001163687"/>
    </source>
</evidence>
<keyword evidence="1" id="KW-0805">Transcription regulation</keyword>